<dbReference type="InterPro" id="IPR022398">
    <property type="entry name" value="Peptidase_S8_His-AS"/>
</dbReference>
<dbReference type="InterPro" id="IPR034202">
    <property type="entry name" value="Subtilisin_Carlsberg-like"/>
</dbReference>
<keyword evidence="3 5" id="KW-0378">Hydrolase</keyword>
<protein>
    <submittedName>
        <fullName evidence="8">S8 family peptidase</fullName>
    </submittedName>
</protein>
<evidence type="ECO:0000313" key="8">
    <source>
        <dbReference type="EMBL" id="NJP36108.1"/>
    </source>
</evidence>
<dbReference type="InterPro" id="IPR051048">
    <property type="entry name" value="Peptidase_S8/S53_subtilisin"/>
</dbReference>
<keyword evidence="9" id="KW-1185">Reference proteome</keyword>
<evidence type="ECO:0000256" key="2">
    <source>
        <dbReference type="ARBA" id="ARBA00022670"/>
    </source>
</evidence>
<dbReference type="InterPro" id="IPR023827">
    <property type="entry name" value="Peptidase_S8_Asp-AS"/>
</dbReference>
<dbReference type="EMBL" id="JAATHJ010000001">
    <property type="protein sequence ID" value="NJP36108.1"/>
    <property type="molecule type" value="Genomic_DNA"/>
</dbReference>
<dbReference type="RefSeq" id="WP_168004387.1">
    <property type="nucleotide sequence ID" value="NZ_JAATHJ010000001.1"/>
</dbReference>
<evidence type="ECO:0000256" key="3">
    <source>
        <dbReference type="ARBA" id="ARBA00022801"/>
    </source>
</evidence>
<dbReference type="InterPro" id="IPR015500">
    <property type="entry name" value="Peptidase_S8_subtilisin-rel"/>
</dbReference>
<dbReference type="Gene3D" id="3.40.50.200">
    <property type="entry name" value="Peptidase S8/S53 domain"/>
    <property type="match status" value="1"/>
</dbReference>
<dbReference type="Proteomes" id="UP000752012">
    <property type="component" value="Unassembled WGS sequence"/>
</dbReference>
<keyword evidence="4 5" id="KW-0720">Serine protease</keyword>
<proteinExistence type="inferred from homology"/>
<gene>
    <name evidence="8" type="ORF">HCN83_00715</name>
</gene>
<feature type="active site" description="Charge relay system" evidence="5">
    <location>
        <position position="49"/>
    </location>
</feature>
<feature type="domain" description="Peptidase S8/S53" evidence="7">
    <location>
        <begin position="40"/>
        <end position="300"/>
    </location>
</feature>
<accession>A0A969PQH1</accession>
<name>A0A969PQH1_9BACI</name>
<evidence type="ECO:0000313" key="9">
    <source>
        <dbReference type="Proteomes" id="UP000752012"/>
    </source>
</evidence>
<dbReference type="GO" id="GO:0004252">
    <property type="term" value="F:serine-type endopeptidase activity"/>
    <property type="evidence" value="ECO:0007669"/>
    <property type="project" value="UniProtKB-UniRule"/>
</dbReference>
<evidence type="ECO:0000256" key="6">
    <source>
        <dbReference type="RuleBase" id="RU003355"/>
    </source>
</evidence>
<evidence type="ECO:0000259" key="7">
    <source>
        <dbReference type="Pfam" id="PF00082"/>
    </source>
</evidence>
<keyword evidence="2 5" id="KW-0645">Protease</keyword>
<organism evidence="8 9">
    <name type="scientific">Alkalicoccus luteus</name>
    <dbReference type="NCBI Taxonomy" id="1237094"/>
    <lineage>
        <taxon>Bacteria</taxon>
        <taxon>Bacillati</taxon>
        <taxon>Bacillota</taxon>
        <taxon>Bacilli</taxon>
        <taxon>Bacillales</taxon>
        <taxon>Bacillaceae</taxon>
        <taxon>Alkalicoccus</taxon>
    </lineage>
</organism>
<dbReference type="PANTHER" id="PTHR43399:SF4">
    <property type="entry name" value="CELL WALL-ASSOCIATED PROTEASE"/>
    <property type="match status" value="1"/>
</dbReference>
<comment type="caution">
    <text evidence="8">The sequence shown here is derived from an EMBL/GenBank/DDBJ whole genome shotgun (WGS) entry which is preliminary data.</text>
</comment>
<dbReference type="GO" id="GO:0006508">
    <property type="term" value="P:proteolysis"/>
    <property type="evidence" value="ECO:0007669"/>
    <property type="project" value="UniProtKB-KW"/>
</dbReference>
<feature type="active site" description="Charge relay system" evidence="5">
    <location>
        <position position="86"/>
    </location>
</feature>
<evidence type="ECO:0000256" key="5">
    <source>
        <dbReference type="PROSITE-ProRule" id="PRU01240"/>
    </source>
</evidence>
<feature type="active site" description="Charge relay system" evidence="5">
    <location>
        <position position="250"/>
    </location>
</feature>
<evidence type="ECO:0000256" key="4">
    <source>
        <dbReference type="ARBA" id="ARBA00022825"/>
    </source>
</evidence>
<dbReference type="Pfam" id="PF00082">
    <property type="entry name" value="Peptidase_S8"/>
    <property type="match status" value="1"/>
</dbReference>
<dbReference type="SUPFAM" id="SSF52743">
    <property type="entry name" value="Subtilisin-like"/>
    <property type="match status" value="1"/>
</dbReference>
<dbReference type="PROSITE" id="PS00137">
    <property type="entry name" value="SUBTILASE_HIS"/>
    <property type="match status" value="1"/>
</dbReference>
<dbReference type="PRINTS" id="PR00723">
    <property type="entry name" value="SUBTILISIN"/>
</dbReference>
<dbReference type="PROSITE" id="PS51892">
    <property type="entry name" value="SUBTILASE"/>
    <property type="match status" value="1"/>
</dbReference>
<evidence type="ECO:0000256" key="1">
    <source>
        <dbReference type="ARBA" id="ARBA00011073"/>
    </source>
</evidence>
<dbReference type="CDD" id="cd07477">
    <property type="entry name" value="Peptidases_S8_Subtilisin_subset"/>
    <property type="match status" value="1"/>
</dbReference>
<dbReference type="AlphaFoldDB" id="A0A969PQH1"/>
<dbReference type="PROSITE" id="PS00138">
    <property type="entry name" value="SUBTILASE_SER"/>
    <property type="match status" value="1"/>
</dbReference>
<dbReference type="PANTHER" id="PTHR43399">
    <property type="entry name" value="SUBTILISIN-RELATED"/>
    <property type="match status" value="1"/>
</dbReference>
<dbReference type="InterPro" id="IPR000209">
    <property type="entry name" value="Peptidase_S8/S53_dom"/>
</dbReference>
<comment type="similarity">
    <text evidence="1 5 6">Belongs to the peptidase S8 family.</text>
</comment>
<dbReference type="PROSITE" id="PS00136">
    <property type="entry name" value="SUBTILASE_ASP"/>
    <property type="match status" value="1"/>
</dbReference>
<sequence>MSDVRLIPYKVEKRFRTMSNVPRGIEMVEAPAFWNEAGKGSGHVTAVIDTGISLNHPDLEDRIVGGRNFSQDDGGGPDSYDDYNGHGTHVAGTIAAAENGSGVIGVAPEAKLLSLKALDQNGGGSMQSVVDAIDYAVDWEGADGERVRVICMSLGGPEDIPELHEAVKRAVSERIAVVVAAGNEGDGNLDTDEFAYPGAYNEVIQVGAVNFQGELTEFTNTNDEIDLVAPGHNILSTYLDGGYSELSGTSMAAPHVAGAMVLLLHWAEEGFGRRISEAEMYAQLIRRTTPLGHPLTAEGNGLLTLGLVERIAAWTGEQPAAP</sequence>
<reference evidence="8 9" key="1">
    <citation type="submission" date="2020-03" db="EMBL/GenBank/DDBJ databases">
        <title>Assessment of the enzymatic potential of alkaline-tolerant lipase obtained from Bacillus luteus H11 (technogenic soil) for the bioremediation of saline soils contaminated with petroleum substances.</title>
        <authorList>
            <person name="Kalwasinska A."/>
        </authorList>
    </citation>
    <scope>NUCLEOTIDE SEQUENCE [LARGE SCALE GENOMIC DNA]</scope>
    <source>
        <strain evidence="8 9">H11</strain>
    </source>
</reference>
<dbReference type="InterPro" id="IPR036852">
    <property type="entry name" value="Peptidase_S8/S53_dom_sf"/>
</dbReference>
<dbReference type="InterPro" id="IPR023828">
    <property type="entry name" value="Peptidase_S8_Ser-AS"/>
</dbReference>